<gene>
    <name evidence="3" type="ORF">METZ01_LOCUS322097</name>
</gene>
<dbReference type="SUPFAM" id="SSF52047">
    <property type="entry name" value="RNI-like"/>
    <property type="match status" value="1"/>
</dbReference>
<keyword evidence="2" id="KW-0677">Repeat</keyword>
<dbReference type="AlphaFoldDB" id="A0A382P759"/>
<name>A0A382P759_9ZZZZ</name>
<keyword evidence="1" id="KW-0433">Leucine-rich repeat</keyword>
<sequence>MIRAARSAQMVSLYNNKLTDVKGLEKLPKLTFLNLLNNPDLTKAQIDELQKALPNCQIFSNPKK</sequence>
<dbReference type="InterPro" id="IPR025875">
    <property type="entry name" value="Leu-rich_rpt_4"/>
</dbReference>
<dbReference type="Pfam" id="PF12799">
    <property type="entry name" value="LRR_4"/>
    <property type="match status" value="1"/>
</dbReference>
<evidence type="ECO:0000256" key="1">
    <source>
        <dbReference type="ARBA" id="ARBA00022614"/>
    </source>
</evidence>
<dbReference type="EMBL" id="UINC01105365">
    <property type="protein sequence ID" value="SVC69243.1"/>
    <property type="molecule type" value="Genomic_DNA"/>
</dbReference>
<organism evidence="3">
    <name type="scientific">marine metagenome</name>
    <dbReference type="NCBI Taxonomy" id="408172"/>
    <lineage>
        <taxon>unclassified sequences</taxon>
        <taxon>metagenomes</taxon>
        <taxon>ecological metagenomes</taxon>
    </lineage>
</organism>
<proteinExistence type="predicted"/>
<dbReference type="InterPro" id="IPR032675">
    <property type="entry name" value="LRR_dom_sf"/>
</dbReference>
<protein>
    <submittedName>
        <fullName evidence="3">Uncharacterized protein</fullName>
    </submittedName>
</protein>
<dbReference type="Gene3D" id="3.80.10.10">
    <property type="entry name" value="Ribonuclease Inhibitor"/>
    <property type="match status" value="1"/>
</dbReference>
<accession>A0A382P759</accession>
<evidence type="ECO:0000256" key="2">
    <source>
        <dbReference type="ARBA" id="ARBA00022737"/>
    </source>
</evidence>
<reference evidence="3" key="1">
    <citation type="submission" date="2018-05" db="EMBL/GenBank/DDBJ databases">
        <authorList>
            <person name="Lanie J.A."/>
            <person name="Ng W.-L."/>
            <person name="Kazmierczak K.M."/>
            <person name="Andrzejewski T.M."/>
            <person name="Davidsen T.M."/>
            <person name="Wayne K.J."/>
            <person name="Tettelin H."/>
            <person name="Glass J.I."/>
            <person name="Rusch D."/>
            <person name="Podicherti R."/>
            <person name="Tsui H.-C.T."/>
            <person name="Winkler M.E."/>
        </authorList>
    </citation>
    <scope>NUCLEOTIDE SEQUENCE</scope>
</reference>
<evidence type="ECO:0000313" key="3">
    <source>
        <dbReference type="EMBL" id="SVC69243.1"/>
    </source>
</evidence>